<gene>
    <name evidence="4" type="ORF">GM1_025_00350</name>
</gene>
<accession>M3VBW8</accession>
<feature type="domain" description="Acyl-CoA thioesterase-like C-terminal" evidence="3">
    <location>
        <begin position="128"/>
        <end position="255"/>
    </location>
</feature>
<dbReference type="RefSeq" id="WP_008380387.1">
    <property type="nucleotide sequence ID" value="NZ_BAOP01000025.1"/>
</dbReference>
<dbReference type="OrthoDB" id="4968093at2"/>
<dbReference type="InterPro" id="IPR049449">
    <property type="entry name" value="TesB_ACOT8-like_N"/>
</dbReference>
<evidence type="ECO:0000256" key="1">
    <source>
        <dbReference type="SAM" id="MobiDB-lite"/>
    </source>
</evidence>
<dbReference type="InterPro" id="IPR029069">
    <property type="entry name" value="HotDog_dom_sf"/>
</dbReference>
<dbReference type="Pfam" id="PF20789">
    <property type="entry name" value="4HBT_3C"/>
    <property type="match status" value="1"/>
</dbReference>
<dbReference type="eggNOG" id="COG2050">
    <property type="taxonomic scope" value="Bacteria"/>
</dbReference>
<dbReference type="Proteomes" id="UP000035009">
    <property type="component" value="Unassembled WGS sequence"/>
</dbReference>
<sequence>MAARSAFFTSADDTNSHTRFTPGARAASGWGADHMRGMAVSGALARTAERAVEHRGRTDLIPVRWSIDLFRPTRMQDIDVTATIVREGRRFCLVDVVAEQNGSATARGTAAFAAPSESTSRVWPADDAVAPPDSDGDDQPGDVERFYWDEGRGWLTPGTSPYTSARKAVWHFPIPIVDGEPPSPFSVTAAVADVVNAIASVGPDGLAFINTDATVHLSRRPSAGSVGLAMTTRTEHAGLSAATAVVFDRHGAFGQVAASGLATQPIALLHHPFPAEGDVR</sequence>
<comment type="caution">
    <text evidence="4">The sequence shown here is derived from an EMBL/GenBank/DDBJ whole genome shotgun (WGS) entry which is preliminary data.</text>
</comment>
<keyword evidence="5" id="KW-1185">Reference proteome</keyword>
<proteinExistence type="predicted"/>
<dbReference type="InterPro" id="IPR049450">
    <property type="entry name" value="ACOT8-like_C"/>
</dbReference>
<evidence type="ECO:0000259" key="2">
    <source>
        <dbReference type="Pfam" id="PF13622"/>
    </source>
</evidence>
<reference evidence="4 5" key="1">
    <citation type="submission" date="2013-02" db="EMBL/GenBank/DDBJ databases">
        <title>Whole genome shotgun sequence of Gordonia malaquae NBRC 108250.</title>
        <authorList>
            <person name="Yoshida I."/>
            <person name="Hosoyama A."/>
            <person name="Tsuchikane K."/>
            <person name="Ando Y."/>
            <person name="Baba S."/>
            <person name="Ohji S."/>
            <person name="Hamada M."/>
            <person name="Tamura T."/>
            <person name="Yamazoe A."/>
            <person name="Yamazaki S."/>
            <person name="Fujita N."/>
        </authorList>
    </citation>
    <scope>NUCLEOTIDE SEQUENCE [LARGE SCALE GENOMIC DNA]</scope>
    <source>
        <strain evidence="4 5">NBRC 108250</strain>
    </source>
</reference>
<organism evidence="4 5">
    <name type="scientific">Gordonia malaquae NBRC 108250</name>
    <dbReference type="NCBI Taxonomy" id="1223542"/>
    <lineage>
        <taxon>Bacteria</taxon>
        <taxon>Bacillati</taxon>
        <taxon>Actinomycetota</taxon>
        <taxon>Actinomycetes</taxon>
        <taxon>Mycobacteriales</taxon>
        <taxon>Gordoniaceae</taxon>
        <taxon>Gordonia</taxon>
    </lineage>
</organism>
<feature type="region of interest" description="Disordered" evidence="1">
    <location>
        <begin position="116"/>
        <end position="141"/>
    </location>
</feature>
<feature type="domain" description="Acyl-CoA thioesterase-like N-terminal HotDog" evidence="2">
    <location>
        <begin position="29"/>
        <end position="112"/>
    </location>
</feature>
<evidence type="ECO:0000313" key="4">
    <source>
        <dbReference type="EMBL" id="GAC80988.1"/>
    </source>
</evidence>
<dbReference type="Gene3D" id="2.40.160.210">
    <property type="entry name" value="Acyl-CoA thioesterase, double hotdog domain"/>
    <property type="match status" value="1"/>
</dbReference>
<protein>
    <recommendedName>
        <fullName evidence="6">Thioesterase domain-containing protein</fullName>
    </recommendedName>
</protein>
<dbReference type="InterPro" id="IPR042171">
    <property type="entry name" value="Acyl-CoA_hotdog"/>
</dbReference>
<evidence type="ECO:0000259" key="3">
    <source>
        <dbReference type="Pfam" id="PF20789"/>
    </source>
</evidence>
<name>M3VBW8_GORML</name>
<dbReference type="EMBL" id="BAOP01000025">
    <property type="protein sequence ID" value="GAC80988.1"/>
    <property type="molecule type" value="Genomic_DNA"/>
</dbReference>
<dbReference type="Pfam" id="PF13622">
    <property type="entry name" value="4HBT_3"/>
    <property type="match status" value="1"/>
</dbReference>
<dbReference type="STRING" id="410332.SAMN04488550_4438"/>
<evidence type="ECO:0000313" key="5">
    <source>
        <dbReference type="Proteomes" id="UP000035009"/>
    </source>
</evidence>
<evidence type="ECO:0008006" key="6">
    <source>
        <dbReference type="Google" id="ProtNLM"/>
    </source>
</evidence>
<dbReference type="SUPFAM" id="SSF54637">
    <property type="entry name" value="Thioesterase/thiol ester dehydrase-isomerase"/>
    <property type="match status" value="1"/>
</dbReference>
<dbReference type="AlphaFoldDB" id="M3VBW8"/>